<keyword evidence="3" id="KW-0227">DNA damage</keyword>
<gene>
    <name evidence="9" type="primary">Dgri\GH23932</name>
    <name evidence="9" type="ORF">Dgri_GH23932</name>
</gene>
<keyword evidence="5" id="KW-0539">Nucleus</keyword>
<dbReference type="CDD" id="cd14378">
    <property type="entry name" value="UBA1_Rhp23p_like"/>
    <property type="match status" value="1"/>
</dbReference>
<dbReference type="PANTHER" id="PTHR10621">
    <property type="entry name" value="UV EXCISION REPAIR PROTEIN RAD23"/>
    <property type="match status" value="1"/>
</dbReference>
<dbReference type="SMART" id="SM00213">
    <property type="entry name" value="UBQ"/>
    <property type="match status" value="1"/>
</dbReference>
<feature type="domain" description="UBA" evidence="7">
    <location>
        <begin position="426"/>
        <end position="466"/>
    </location>
</feature>
<dbReference type="InterPro" id="IPR000626">
    <property type="entry name" value="Ubiquitin-like_dom"/>
</dbReference>
<dbReference type="InterPro" id="IPR006636">
    <property type="entry name" value="STI1_HS-bd"/>
</dbReference>
<dbReference type="Gene3D" id="1.10.8.10">
    <property type="entry name" value="DNA helicase RuvA subunit, C-terminal domain"/>
    <property type="match status" value="2"/>
</dbReference>
<dbReference type="FunFam" id="3.10.20.90:FF:000254">
    <property type="entry name" value="UV excision repair protein Rad23"/>
    <property type="match status" value="1"/>
</dbReference>
<protein>
    <submittedName>
        <fullName evidence="9">GH23932</fullName>
    </submittedName>
</protein>
<evidence type="ECO:0000259" key="8">
    <source>
        <dbReference type="PROSITE" id="PS50053"/>
    </source>
</evidence>
<evidence type="ECO:0000259" key="7">
    <source>
        <dbReference type="PROSITE" id="PS50030"/>
    </source>
</evidence>
<evidence type="ECO:0000313" key="9">
    <source>
        <dbReference type="EMBL" id="EDV90965.1"/>
    </source>
</evidence>
<dbReference type="GO" id="GO:0070628">
    <property type="term" value="F:proteasome binding"/>
    <property type="evidence" value="ECO:0007669"/>
    <property type="project" value="TreeGrafter"/>
</dbReference>
<dbReference type="GO" id="GO:0005829">
    <property type="term" value="C:cytosol"/>
    <property type="evidence" value="ECO:0007669"/>
    <property type="project" value="TreeGrafter"/>
</dbReference>
<dbReference type="InterPro" id="IPR015360">
    <property type="entry name" value="XPC-bd"/>
</dbReference>
<dbReference type="FunFam" id="1.10.8.10:FF:000003">
    <property type="entry name" value="UV excision repair protein RAD23 homolog"/>
    <property type="match status" value="1"/>
</dbReference>
<comment type="subcellular location">
    <subcellularLocation>
        <location evidence="1">Nucleus</location>
    </subcellularLocation>
</comment>
<dbReference type="PANTHER" id="PTHR10621:SF0">
    <property type="entry name" value="UV EXCISION REPAIR PROTEIN RAD23"/>
    <property type="match status" value="1"/>
</dbReference>
<evidence type="ECO:0000256" key="5">
    <source>
        <dbReference type="ARBA" id="ARBA00023242"/>
    </source>
</evidence>
<dbReference type="InterPro" id="IPR009060">
    <property type="entry name" value="UBA-like_sf"/>
</dbReference>
<evidence type="ECO:0000256" key="1">
    <source>
        <dbReference type="ARBA" id="ARBA00004123"/>
    </source>
</evidence>
<dbReference type="PROSITE" id="PS50053">
    <property type="entry name" value="UBIQUITIN_2"/>
    <property type="match status" value="1"/>
</dbReference>
<reference evidence="9 10" key="1">
    <citation type="journal article" date="2007" name="Nature">
        <title>Evolution of genes and genomes on the Drosophila phylogeny.</title>
        <authorList>
            <consortium name="Drosophila 12 Genomes Consortium"/>
            <person name="Clark A.G."/>
            <person name="Eisen M.B."/>
            <person name="Smith D.R."/>
            <person name="Bergman C.M."/>
            <person name="Oliver B."/>
            <person name="Markow T.A."/>
            <person name="Kaufman T.C."/>
            <person name="Kellis M."/>
            <person name="Gelbart W."/>
            <person name="Iyer V.N."/>
            <person name="Pollard D.A."/>
            <person name="Sackton T.B."/>
            <person name="Larracuente A.M."/>
            <person name="Singh N.D."/>
            <person name="Abad J.P."/>
            <person name="Abt D.N."/>
            <person name="Adryan B."/>
            <person name="Aguade M."/>
            <person name="Akashi H."/>
            <person name="Anderson W.W."/>
            <person name="Aquadro C.F."/>
            <person name="Ardell D.H."/>
            <person name="Arguello R."/>
            <person name="Artieri C.G."/>
            <person name="Barbash D.A."/>
            <person name="Barker D."/>
            <person name="Barsanti P."/>
            <person name="Batterham P."/>
            <person name="Batzoglou S."/>
            <person name="Begun D."/>
            <person name="Bhutkar A."/>
            <person name="Blanco E."/>
            <person name="Bosak S.A."/>
            <person name="Bradley R.K."/>
            <person name="Brand A.D."/>
            <person name="Brent M.R."/>
            <person name="Brooks A.N."/>
            <person name="Brown R.H."/>
            <person name="Butlin R.K."/>
            <person name="Caggese C."/>
            <person name="Calvi B.R."/>
            <person name="Bernardo de Carvalho A."/>
            <person name="Caspi A."/>
            <person name="Castrezana S."/>
            <person name="Celniker S.E."/>
            <person name="Chang J.L."/>
            <person name="Chapple C."/>
            <person name="Chatterji S."/>
            <person name="Chinwalla A."/>
            <person name="Civetta A."/>
            <person name="Clifton S.W."/>
            <person name="Comeron J.M."/>
            <person name="Costello J.C."/>
            <person name="Coyne J.A."/>
            <person name="Daub J."/>
            <person name="David R.G."/>
            <person name="Delcher A.L."/>
            <person name="Delehaunty K."/>
            <person name="Do C.B."/>
            <person name="Ebling H."/>
            <person name="Edwards K."/>
            <person name="Eickbush T."/>
            <person name="Evans J.D."/>
            <person name="Filipski A."/>
            <person name="Findeiss S."/>
            <person name="Freyhult E."/>
            <person name="Fulton L."/>
            <person name="Fulton R."/>
            <person name="Garcia A.C."/>
            <person name="Gardiner A."/>
            <person name="Garfield D.A."/>
            <person name="Garvin B.E."/>
            <person name="Gibson G."/>
            <person name="Gilbert D."/>
            <person name="Gnerre S."/>
            <person name="Godfrey J."/>
            <person name="Good R."/>
            <person name="Gotea V."/>
            <person name="Gravely B."/>
            <person name="Greenberg A.J."/>
            <person name="Griffiths-Jones S."/>
            <person name="Gross S."/>
            <person name="Guigo R."/>
            <person name="Gustafson E.A."/>
            <person name="Haerty W."/>
            <person name="Hahn M.W."/>
            <person name="Halligan D.L."/>
            <person name="Halpern A.L."/>
            <person name="Halter G.M."/>
            <person name="Han M.V."/>
            <person name="Heger A."/>
            <person name="Hillier L."/>
            <person name="Hinrichs A.S."/>
            <person name="Holmes I."/>
            <person name="Hoskins R.A."/>
            <person name="Hubisz M.J."/>
            <person name="Hultmark D."/>
            <person name="Huntley M.A."/>
            <person name="Jaffe D.B."/>
            <person name="Jagadeeshan S."/>
            <person name="Jeck W.R."/>
            <person name="Johnson J."/>
            <person name="Jones C.D."/>
            <person name="Jordan W.C."/>
            <person name="Karpen G.H."/>
            <person name="Kataoka E."/>
            <person name="Keightley P.D."/>
            <person name="Kheradpour P."/>
            <person name="Kirkness E.F."/>
            <person name="Koerich L.B."/>
            <person name="Kristiansen K."/>
            <person name="Kudrna D."/>
            <person name="Kulathinal R.J."/>
            <person name="Kumar S."/>
            <person name="Kwok R."/>
            <person name="Lander E."/>
            <person name="Langley C.H."/>
            <person name="Lapoint R."/>
            <person name="Lazzaro B.P."/>
            <person name="Lee S.J."/>
            <person name="Levesque L."/>
            <person name="Li R."/>
            <person name="Lin C.F."/>
            <person name="Lin M.F."/>
            <person name="Lindblad-Toh K."/>
            <person name="Llopart A."/>
            <person name="Long M."/>
            <person name="Low L."/>
            <person name="Lozovsky E."/>
            <person name="Lu J."/>
            <person name="Luo M."/>
            <person name="Machado C.A."/>
            <person name="Makalowski W."/>
            <person name="Marzo M."/>
            <person name="Matsuda M."/>
            <person name="Matzkin L."/>
            <person name="McAllister B."/>
            <person name="McBride C.S."/>
            <person name="McKernan B."/>
            <person name="McKernan K."/>
            <person name="Mendez-Lago M."/>
            <person name="Minx P."/>
            <person name="Mollenhauer M.U."/>
            <person name="Montooth K."/>
            <person name="Mount S.M."/>
            <person name="Mu X."/>
            <person name="Myers E."/>
            <person name="Negre B."/>
            <person name="Newfeld S."/>
            <person name="Nielsen R."/>
            <person name="Noor M.A."/>
            <person name="O'Grady P."/>
            <person name="Pachter L."/>
            <person name="Papaceit M."/>
            <person name="Parisi M.J."/>
            <person name="Parisi M."/>
            <person name="Parts L."/>
            <person name="Pedersen J.S."/>
            <person name="Pesole G."/>
            <person name="Phillippy A.M."/>
            <person name="Ponting C.P."/>
            <person name="Pop M."/>
            <person name="Porcelli D."/>
            <person name="Powell J.R."/>
            <person name="Prohaska S."/>
            <person name="Pruitt K."/>
            <person name="Puig M."/>
            <person name="Quesneville H."/>
            <person name="Ram K.R."/>
            <person name="Rand D."/>
            <person name="Rasmussen M.D."/>
            <person name="Reed L.K."/>
            <person name="Reenan R."/>
            <person name="Reily A."/>
            <person name="Remington K.A."/>
            <person name="Rieger T.T."/>
            <person name="Ritchie M.G."/>
            <person name="Robin C."/>
            <person name="Rogers Y.H."/>
            <person name="Rohde C."/>
            <person name="Rozas J."/>
            <person name="Rubenfield M.J."/>
            <person name="Ruiz A."/>
            <person name="Russo S."/>
            <person name="Salzberg S.L."/>
            <person name="Sanchez-Gracia A."/>
            <person name="Saranga D.J."/>
            <person name="Sato H."/>
            <person name="Schaeffer S.W."/>
            <person name="Schatz M.C."/>
            <person name="Schlenke T."/>
            <person name="Schwartz R."/>
            <person name="Segarra C."/>
            <person name="Singh R.S."/>
            <person name="Sirot L."/>
            <person name="Sirota M."/>
            <person name="Sisneros N.B."/>
            <person name="Smith C.D."/>
            <person name="Smith T.F."/>
            <person name="Spieth J."/>
            <person name="Stage D.E."/>
            <person name="Stark A."/>
            <person name="Stephan W."/>
            <person name="Strausberg R.L."/>
            <person name="Strempel S."/>
            <person name="Sturgill D."/>
            <person name="Sutton G."/>
            <person name="Sutton G.G."/>
            <person name="Tao W."/>
            <person name="Teichmann S."/>
            <person name="Tobari Y.N."/>
            <person name="Tomimura Y."/>
            <person name="Tsolas J.M."/>
            <person name="Valente V.L."/>
            <person name="Venter E."/>
            <person name="Venter J.C."/>
            <person name="Vicario S."/>
            <person name="Vieira F.G."/>
            <person name="Vilella A.J."/>
            <person name="Villasante A."/>
            <person name="Walenz B."/>
            <person name="Wang J."/>
            <person name="Wasserman M."/>
            <person name="Watts T."/>
            <person name="Wilson D."/>
            <person name="Wilson R.K."/>
            <person name="Wing R.A."/>
            <person name="Wolfner M.F."/>
            <person name="Wong A."/>
            <person name="Wong G.K."/>
            <person name="Wu C.I."/>
            <person name="Wu G."/>
            <person name="Yamamoto D."/>
            <person name="Yang H.P."/>
            <person name="Yang S.P."/>
            <person name="Yorke J.A."/>
            <person name="Yoshida K."/>
            <person name="Zdobnov E."/>
            <person name="Zhang P."/>
            <person name="Zhang Y."/>
            <person name="Zimin A.V."/>
            <person name="Baldwin J."/>
            <person name="Abdouelleil A."/>
            <person name="Abdulkadir J."/>
            <person name="Abebe A."/>
            <person name="Abera B."/>
            <person name="Abreu J."/>
            <person name="Acer S.C."/>
            <person name="Aftuck L."/>
            <person name="Alexander A."/>
            <person name="An P."/>
            <person name="Anderson E."/>
            <person name="Anderson S."/>
            <person name="Arachi H."/>
            <person name="Azer M."/>
            <person name="Bachantsang P."/>
            <person name="Barry A."/>
            <person name="Bayul T."/>
            <person name="Berlin A."/>
            <person name="Bessette D."/>
            <person name="Bloom T."/>
            <person name="Blye J."/>
            <person name="Boguslavskiy L."/>
            <person name="Bonnet C."/>
            <person name="Boukhgalter B."/>
            <person name="Bourzgui I."/>
            <person name="Brown A."/>
            <person name="Cahill P."/>
            <person name="Channer S."/>
            <person name="Cheshatsang Y."/>
            <person name="Chuda L."/>
            <person name="Citroen M."/>
            <person name="Collymore A."/>
            <person name="Cooke P."/>
            <person name="Costello M."/>
            <person name="D'Aco K."/>
            <person name="Daza R."/>
            <person name="De Haan G."/>
            <person name="DeGray S."/>
            <person name="DeMaso C."/>
            <person name="Dhargay N."/>
            <person name="Dooley K."/>
            <person name="Dooley E."/>
            <person name="Doricent M."/>
            <person name="Dorje P."/>
            <person name="Dorjee K."/>
            <person name="Dupes A."/>
            <person name="Elong R."/>
            <person name="Falk J."/>
            <person name="Farina A."/>
            <person name="Faro S."/>
            <person name="Ferguson D."/>
            <person name="Fisher S."/>
            <person name="Foley C.D."/>
            <person name="Franke A."/>
            <person name="Friedrich D."/>
            <person name="Gadbois L."/>
            <person name="Gearin G."/>
            <person name="Gearin C.R."/>
            <person name="Giannoukos G."/>
            <person name="Goode T."/>
            <person name="Graham J."/>
            <person name="Grandbois E."/>
            <person name="Grewal S."/>
            <person name="Gyaltsen K."/>
            <person name="Hafez N."/>
            <person name="Hagos B."/>
            <person name="Hall J."/>
            <person name="Henson C."/>
            <person name="Hollinger A."/>
            <person name="Honan T."/>
            <person name="Huard M.D."/>
            <person name="Hughes L."/>
            <person name="Hurhula B."/>
            <person name="Husby M.E."/>
            <person name="Kamat A."/>
            <person name="Kanga B."/>
            <person name="Kashin S."/>
            <person name="Khazanovich D."/>
            <person name="Kisner P."/>
            <person name="Lance K."/>
            <person name="Lara M."/>
            <person name="Lee W."/>
            <person name="Lennon N."/>
            <person name="Letendre F."/>
            <person name="LeVine R."/>
            <person name="Lipovsky A."/>
            <person name="Liu X."/>
            <person name="Liu J."/>
            <person name="Liu S."/>
            <person name="Lokyitsang T."/>
            <person name="Lokyitsang Y."/>
            <person name="Lubonja R."/>
            <person name="Lui A."/>
            <person name="MacDonald P."/>
            <person name="Magnisalis V."/>
            <person name="Maru K."/>
            <person name="Matthews C."/>
            <person name="McCusker W."/>
            <person name="McDonough S."/>
            <person name="Mehta T."/>
            <person name="Meldrim J."/>
            <person name="Meneus L."/>
            <person name="Mihai O."/>
            <person name="Mihalev A."/>
            <person name="Mihova T."/>
            <person name="Mittelman R."/>
            <person name="Mlenga V."/>
            <person name="Montmayeur A."/>
            <person name="Mulrain L."/>
            <person name="Navidi A."/>
            <person name="Naylor J."/>
            <person name="Negash T."/>
            <person name="Nguyen T."/>
            <person name="Nguyen N."/>
            <person name="Nicol R."/>
            <person name="Norbu C."/>
            <person name="Norbu N."/>
            <person name="Novod N."/>
            <person name="O'Neill B."/>
            <person name="Osman S."/>
            <person name="Markiewicz E."/>
            <person name="Oyono O.L."/>
            <person name="Patti C."/>
            <person name="Phunkhang P."/>
            <person name="Pierre F."/>
            <person name="Priest M."/>
            <person name="Raghuraman S."/>
            <person name="Rege F."/>
            <person name="Reyes R."/>
            <person name="Rise C."/>
            <person name="Rogov P."/>
            <person name="Ross K."/>
            <person name="Ryan E."/>
            <person name="Settipalli S."/>
            <person name="Shea T."/>
            <person name="Sherpa N."/>
            <person name="Shi L."/>
            <person name="Shih D."/>
            <person name="Sparrow T."/>
            <person name="Spaulding J."/>
            <person name="Stalker J."/>
            <person name="Stange-Thomann N."/>
            <person name="Stavropoulos S."/>
            <person name="Stone C."/>
            <person name="Strader C."/>
            <person name="Tesfaye S."/>
            <person name="Thomson T."/>
            <person name="Thoulutsang Y."/>
            <person name="Thoulutsang D."/>
            <person name="Topham K."/>
            <person name="Topping I."/>
            <person name="Tsamla T."/>
            <person name="Vassiliev H."/>
            <person name="Vo A."/>
            <person name="Wangchuk T."/>
            <person name="Wangdi T."/>
            <person name="Weiand M."/>
            <person name="Wilkinson J."/>
            <person name="Wilson A."/>
            <person name="Yadav S."/>
            <person name="Young G."/>
            <person name="Yu Q."/>
            <person name="Zembek L."/>
            <person name="Zhong D."/>
            <person name="Zimmer A."/>
            <person name="Zwirko Z."/>
            <person name="Jaffe D.B."/>
            <person name="Alvarez P."/>
            <person name="Brockman W."/>
            <person name="Butler J."/>
            <person name="Chin C."/>
            <person name="Gnerre S."/>
            <person name="Grabherr M."/>
            <person name="Kleber M."/>
            <person name="Mauceli E."/>
            <person name="MacCallum I."/>
        </authorList>
    </citation>
    <scope>NUCLEOTIDE SEQUENCE [LARGE SCALE GENOMIC DNA]</scope>
    <source>
        <strain evidence="10">Tucson 15287-2541.00</strain>
    </source>
</reference>
<evidence type="ECO:0000313" key="10">
    <source>
        <dbReference type="Proteomes" id="UP000001070"/>
    </source>
</evidence>
<feature type="region of interest" description="Disordered" evidence="6">
    <location>
        <begin position="341"/>
        <end position="396"/>
    </location>
</feature>
<dbReference type="SMART" id="SM00165">
    <property type="entry name" value="UBA"/>
    <property type="match status" value="2"/>
</dbReference>
<dbReference type="SUPFAM" id="SSF101238">
    <property type="entry name" value="XPC-binding domain"/>
    <property type="match status" value="1"/>
</dbReference>
<evidence type="ECO:0000256" key="4">
    <source>
        <dbReference type="ARBA" id="ARBA00023204"/>
    </source>
</evidence>
<dbReference type="PROSITE" id="PS50030">
    <property type="entry name" value="UBA"/>
    <property type="match status" value="2"/>
</dbReference>
<dbReference type="STRING" id="7222.B4JZU9"/>
<dbReference type="FunCoup" id="B4JZU9">
    <property type="interactions" value="2049"/>
</dbReference>
<feature type="compositionally biased region" description="Low complexity" evidence="6">
    <location>
        <begin position="355"/>
        <end position="373"/>
    </location>
</feature>
<dbReference type="SMART" id="SM00727">
    <property type="entry name" value="STI1"/>
    <property type="match status" value="1"/>
</dbReference>
<keyword evidence="10" id="KW-1185">Reference proteome</keyword>
<sequence length="470" mass="50471">MIITVKNLQQQTFSIDFDPEKTVLDLKKTIFNERGAEYLVEKQKLIYAGVILTDERTISSYKVDEKKFIVVMLTRDISVTGSGSITNTTDAVASAQRKTQQETTAQPKAAAAESKAEAKPTSKSNAVAEGTTKTNKTTNESIVEPASTAAVAGAARATDVDVTASDYSSIDLVGELANASLQTRAESNLLMGEEYNRTVASMIEMGYARDQVERAMSASFNNPERAVEYLITGIPQEESLFNAGHDDEDVARAGSLLQQQVGGGGDGGSASDLQTDSSADPFEFLRSQPQFLQMRSLIYQNPHLLHAVLQQIGQTNPALLQLISENQDAFLNMLNQPLEGEVGGDNSQRLGGRIASSSSSTTTTTTAATTTATNPSRQTESSAQVQRSAAGAETQPITVAAEDVGGLSQERSLQQESQLATIRLTPQDQDAIERLKALGFPETLVLQAYFACEKDEELAANFLLASSFDD</sequence>
<dbReference type="OrthoDB" id="419317at2759"/>
<dbReference type="InterPro" id="IPR015940">
    <property type="entry name" value="UBA"/>
</dbReference>
<feature type="region of interest" description="Disordered" evidence="6">
    <location>
        <begin position="91"/>
        <end position="142"/>
    </location>
</feature>
<dbReference type="SUPFAM" id="SSF46934">
    <property type="entry name" value="UBA-like"/>
    <property type="match status" value="2"/>
</dbReference>
<dbReference type="InterPro" id="IPR004806">
    <property type="entry name" value="Rad23"/>
</dbReference>
<keyword evidence="2" id="KW-0677">Repeat</keyword>
<dbReference type="GO" id="GO:0003684">
    <property type="term" value="F:damaged DNA binding"/>
    <property type="evidence" value="ECO:0007669"/>
    <property type="project" value="InterPro"/>
</dbReference>
<dbReference type="Pfam" id="PF09280">
    <property type="entry name" value="XPC-binding"/>
    <property type="match status" value="1"/>
</dbReference>
<dbReference type="GO" id="GO:0043130">
    <property type="term" value="F:ubiquitin binding"/>
    <property type="evidence" value="ECO:0007669"/>
    <property type="project" value="TreeGrafter"/>
</dbReference>
<name>B4JZU9_DROGR</name>
<dbReference type="HOGENOM" id="CLU_040364_0_1_1"/>
<organism evidence="10">
    <name type="scientific">Drosophila grimshawi</name>
    <name type="common">Hawaiian fruit fly</name>
    <name type="synonym">Idiomyia grimshawi</name>
    <dbReference type="NCBI Taxonomy" id="7222"/>
    <lineage>
        <taxon>Eukaryota</taxon>
        <taxon>Metazoa</taxon>
        <taxon>Ecdysozoa</taxon>
        <taxon>Arthropoda</taxon>
        <taxon>Hexapoda</taxon>
        <taxon>Insecta</taxon>
        <taxon>Pterygota</taxon>
        <taxon>Neoptera</taxon>
        <taxon>Endopterygota</taxon>
        <taxon>Diptera</taxon>
        <taxon>Brachycera</taxon>
        <taxon>Muscomorpha</taxon>
        <taxon>Ephydroidea</taxon>
        <taxon>Drosophilidae</taxon>
        <taxon>Drosophila</taxon>
        <taxon>Hawaiian Drosophila</taxon>
    </lineage>
</organism>
<dbReference type="KEGG" id="dgr:6570307"/>
<feature type="compositionally biased region" description="Low complexity" evidence="6">
    <location>
        <begin position="101"/>
        <end position="113"/>
    </location>
</feature>
<dbReference type="FunFam" id="1.10.10.540:FF:000001">
    <property type="entry name" value="UV excision repair protein RAD23 B"/>
    <property type="match status" value="1"/>
</dbReference>
<dbReference type="EMBL" id="CH916380">
    <property type="protein sequence ID" value="EDV90965.1"/>
    <property type="molecule type" value="Genomic_DNA"/>
</dbReference>
<dbReference type="GO" id="GO:0006289">
    <property type="term" value="P:nucleotide-excision repair"/>
    <property type="evidence" value="ECO:0007669"/>
    <property type="project" value="InterPro"/>
</dbReference>
<dbReference type="InParanoid" id="B4JZU9"/>
<keyword evidence="4" id="KW-0234">DNA repair</keyword>
<dbReference type="InterPro" id="IPR029071">
    <property type="entry name" value="Ubiquitin-like_domsf"/>
</dbReference>
<feature type="region of interest" description="Disordered" evidence="6">
    <location>
        <begin position="258"/>
        <end position="277"/>
    </location>
</feature>
<feature type="compositionally biased region" description="Polar residues" evidence="6">
    <location>
        <begin position="374"/>
        <end position="387"/>
    </location>
</feature>
<evidence type="ECO:0000256" key="2">
    <source>
        <dbReference type="ARBA" id="ARBA00022737"/>
    </source>
</evidence>
<feature type="domain" description="Ubiquitin-like" evidence="8">
    <location>
        <begin position="1"/>
        <end position="75"/>
    </location>
</feature>
<dbReference type="AlphaFoldDB" id="B4JZU9"/>
<feature type="domain" description="UBA" evidence="7">
    <location>
        <begin position="193"/>
        <end position="233"/>
    </location>
</feature>
<dbReference type="Gene3D" id="1.10.10.540">
    <property type="entry name" value="XPC-binding domain"/>
    <property type="match status" value="1"/>
</dbReference>
<dbReference type="NCBIfam" id="TIGR00601">
    <property type="entry name" value="rad23"/>
    <property type="match status" value="1"/>
</dbReference>
<evidence type="ECO:0000256" key="6">
    <source>
        <dbReference type="SAM" id="MobiDB-lite"/>
    </source>
</evidence>
<dbReference type="Pfam" id="PF00627">
    <property type="entry name" value="UBA"/>
    <property type="match status" value="2"/>
</dbReference>
<evidence type="ECO:0000256" key="3">
    <source>
        <dbReference type="ARBA" id="ARBA00022763"/>
    </source>
</evidence>
<accession>B4JZU9</accession>
<dbReference type="OMA" id="WLTPTKQ"/>
<dbReference type="GO" id="GO:0031593">
    <property type="term" value="F:polyubiquitin modification-dependent protein binding"/>
    <property type="evidence" value="ECO:0007669"/>
    <property type="project" value="TreeGrafter"/>
</dbReference>
<dbReference type="CDD" id="cd14427">
    <property type="entry name" value="UBA2_HR23A"/>
    <property type="match status" value="1"/>
</dbReference>
<dbReference type="eggNOG" id="KOG0011">
    <property type="taxonomic scope" value="Eukaryota"/>
</dbReference>
<dbReference type="GO" id="GO:0005654">
    <property type="term" value="C:nucleoplasm"/>
    <property type="evidence" value="ECO:0007669"/>
    <property type="project" value="TreeGrafter"/>
</dbReference>
<dbReference type="InterPro" id="IPR036353">
    <property type="entry name" value="XPC-bd_sf"/>
</dbReference>
<dbReference type="SUPFAM" id="SSF54236">
    <property type="entry name" value="Ubiquitin-like"/>
    <property type="match status" value="1"/>
</dbReference>
<dbReference type="Pfam" id="PF00240">
    <property type="entry name" value="ubiquitin"/>
    <property type="match status" value="1"/>
</dbReference>
<dbReference type="Gene3D" id="3.10.20.90">
    <property type="entry name" value="Phosphatidylinositol 3-kinase Catalytic Subunit, Chain A, domain 1"/>
    <property type="match status" value="1"/>
</dbReference>
<dbReference type="FunFam" id="1.10.8.10:FF:000002">
    <property type="entry name" value="UV excision repair protein RAD23 homolog"/>
    <property type="match status" value="1"/>
</dbReference>
<dbReference type="CDD" id="cd01805">
    <property type="entry name" value="Ubl_Rad23"/>
    <property type="match status" value="1"/>
</dbReference>
<dbReference type="GO" id="GO:0043161">
    <property type="term" value="P:proteasome-mediated ubiquitin-dependent protein catabolic process"/>
    <property type="evidence" value="ECO:0007669"/>
    <property type="project" value="InterPro"/>
</dbReference>
<dbReference type="Proteomes" id="UP000001070">
    <property type="component" value="Unassembled WGS sequence"/>
</dbReference>
<dbReference type="PhylomeDB" id="B4JZU9"/>
<proteinExistence type="predicted"/>